<name>A0A2A6FIR7_9HYPH</name>
<evidence type="ECO:0000313" key="2">
    <source>
        <dbReference type="EMBL" id="PDQ21643.1"/>
    </source>
</evidence>
<comment type="caution">
    <text evidence="2">The sequence shown here is derived from an EMBL/GenBank/DDBJ whole genome shotgun (WGS) entry which is preliminary data.</text>
</comment>
<feature type="transmembrane region" description="Helical" evidence="1">
    <location>
        <begin position="12"/>
        <end position="34"/>
    </location>
</feature>
<evidence type="ECO:0000313" key="3">
    <source>
        <dbReference type="Proteomes" id="UP000219182"/>
    </source>
</evidence>
<evidence type="ECO:0000256" key="1">
    <source>
        <dbReference type="SAM" id="Phobius"/>
    </source>
</evidence>
<dbReference type="AlphaFoldDB" id="A0A2A6FIR7"/>
<keyword evidence="1" id="KW-0812">Transmembrane</keyword>
<gene>
    <name evidence="2" type="ORF">CN311_08300</name>
</gene>
<accession>A0A2A6FIR7</accession>
<proteinExistence type="predicted"/>
<dbReference type="Proteomes" id="UP000219182">
    <property type="component" value="Unassembled WGS sequence"/>
</dbReference>
<dbReference type="RefSeq" id="WP_097572832.1">
    <property type="nucleotide sequence ID" value="NZ_NWQG01000043.1"/>
</dbReference>
<keyword evidence="1" id="KW-1133">Transmembrane helix</keyword>
<organism evidence="2 3">
    <name type="scientific">Mesorhizobium sanjuanii</name>
    <dbReference type="NCBI Taxonomy" id="2037900"/>
    <lineage>
        <taxon>Bacteria</taxon>
        <taxon>Pseudomonadati</taxon>
        <taxon>Pseudomonadota</taxon>
        <taxon>Alphaproteobacteria</taxon>
        <taxon>Hyphomicrobiales</taxon>
        <taxon>Phyllobacteriaceae</taxon>
        <taxon>Mesorhizobium</taxon>
    </lineage>
</organism>
<keyword evidence="1" id="KW-0472">Membrane</keyword>
<sequence length="376" mass="41664">MFLLRLIKRIIKAILWLVVIVVLIPIVGLAYGFLTTSSLDTAPLPGIADGAPPKALADKVRTEIPGYQRPEESTFLTYPEWAIVYAARDYAGFVDKNQPSGFPYWSCIGRYWQDYAMVIRASSGYKFNLANHQMLVIIGTSHTIEHAIQWAYENTVGRITEATAGRRTAADIYQAKVAAEYAGFLDQTPWYQFPYAEKRAGLFAVEPAPDDGSVRTSERKLAFGLADTIKQFYADLISQAVAATSEPAMLDIHVWAKGPVGEATRNEPDTLLERDYGADGTIFVTRRYQVFTDMIPRLIGKGISFVEIGGNDEILVTTLSNDEIAVPDGARILFSYEIPAEPATRRTGLTVAVRKLHTVLPALMKAGAKLEHVYDY</sequence>
<keyword evidence="3" id="KW-1185">Reference proteome</keyword>
<dbReference type="EMBL" id="NWQG01000043">
    <property type="protein sequence ID" value="PDQ21643.1"/>
    <property type="molecule type" value="Genomic_DNA"/>
</dbReference>
<reference evidence="2 3" key="1">
    <citation type="submission" date="2017-09" db="EMBL/GenBank/DDBJ databases">
        <title>Mesorhizobum sanjuanii sp. nov. isolated from nodules of Lotus tenuis in saline-alkaline lowlands of Flooding Pampa.</title>
        <authorList>
            <person name="Sannazzaro A.I."/>
            <person name="Torres Tejerizo G.A."/>
            <person name="Fontana F."/>
            <person name="Cumpa Velazquez L.M."/>
            <person name="Hansen L."/>
            <person name="Pistorio M."/>
            <person name="Estrella M.J."/>
        </authorList>
    </citation>
    <scope>NUCLEOTIDE SEQUENCE [LARGE SCALE GENOMIC DNA]</scope>
    <source>
        <strain evidence="2 3">BSA136</strain>
    </source>
</reference>
<protein>
    <submittedName>
        <fullName evidence="2">Uncharacterized protein</fullName>
    </submittedName>
</protein>